<evidence type="ECO:0000256" key="1">
    <source>
        <dbReference type="SAM" id="Phobius"/>
    </source>
</evidence>
<evidence type="ECO:0000313" key="2">
    <source>
        <dbReference type="EMBL" id="ABL88816.1"/>
    </source>
</evidence>
<dbReference type="Proteomes" id="UP000002595">
    <property type="component" value="Chromosome"/>
</dbReference>
<feature type="transmembrane region" description="Helical" evidence="1">
    <location>
        <begin position="54"/>
        <end position="73"/>
    </location>
</feature>
<keyword evidence="1" id="KW-0472">Membrane</keyword>
<sequence>MHRAIATVAVFKLLIFLVTFFTTTNLDPILLVNFILMSISAIIVRSVQEGEVALVLIALILLIDAIGLFLSFITLSFTIILAYVFLLIWDIQILLLLRQMI</sequence>
<dbReference type="KEGG" id="pis:Pisl_1664"/>
<proteinExistence type="predicted"/>
<dbReference type="EMBL" id="CP000504">
    <property type="protein sequence ID" value="ABL88816.1"/>
    <property type="molecule type" value="Genomic_DNA"/>
</dbReference>
<dbReference type="HOGENOM" id="CLU_2257467_0_0_2"/>
<reference evidence="2" key="1">
    <citation type="submission" date="2006-12" db="EMBL/GenBank/DDBJ databases">
        <title>Complete sequence of Pyrobaculum islandicum DSM 4184.</title>
        <authorList>
            <person name="Copeland A."/>
            <person name="Lucas S."/>
            <person name="Lapidus A."/>
            <person name="Barry K."/>
            <person name="Detter J.C."/>
            <person name="Glavina del Rio T."/>
            <person name="Dalin E."/>
            <person name="Tice H."/>
            <person name="Pitluck S."/>
            <person name="Meincke L."/>
            <person name="Brettin T."/>
            <person name="Bruce D."/>
            <person name="Han C."/>
            <person name="Tapia R."/>
            <person name="Gilna P."/>
            <person name="Schmutz J."/>
            <person name="Larimer F."/>
            <person name="Land M."/>
            <person name="Hauser L."/>
            <person name="Kyrpides N."/>
            <person name="Mikhailova N."/>
            <person name="Cozen A.E."/>
            <person name="Fitz-Gibbon S.T."/>
            <person name="House C.H."/>
            <person name="Saltikov C."/>
            <person name="Lowe T."/>
            <person name="Richardson P."/>
        </authorList>
    </citation>
    <scope>NUCLEOTIDE SEQUENCE [LARGE SCALE GENOMIC DNA]</scope>
    <source>
        <strain evidence="2">DSM 4184</strain>
    </source>
</reference>
<gene>
    <name evidence="2" type="ordered locus">Pisl_1664</name>
</gene>
<evidence type="ECO:0000313" key="3">
    <source>
        <dbReference type="Proteomes" id="UP000002595"/>
    </source>
</evidence>
<keyword evidence="1" id="KW-1133">Transmembrane helix</keyword>
<feature type="transmembrane region" description="Helical" evidence="1">
    <location>
        <begin position="29"/>
        <end position="47"/>
    </location>
</feature>
<dbReference type="AlphaFoldDB" id="A1RV34"/>
<name>A1RV34_PYRIL</name>
<feature type="transmembrane region" description="Helical" evidence="1">
    <location>
        <begin position="79"/>
        <end position="97"/>
    </location>
</feature>
<accession>A1RV34</accession>
<dbReference type="RefSeq" id="WP_011763391.1">
    <property type="nucleotide sequence ID" value="NC_008701.1"/>
</dbReference>
<dbReference type="GeneID" id="4616464"/>
<organism evidence="2 3">
    <name type="scientific">Pyrobaculum islandicum (strain DSM 4184 / JCM 9189 / GEO3)</name>
    <dbReference type="NCBI Taxonomy" id="384616"/>
    <lineage>
        <taxon>Archaea</taxon>
        <taxon>Thermoproteota</taxon>
        <taxon>Thermoprotei</taxon>
        <taxon>Thermoproteales</taxon>
        <taxon>Thermoproteaceae</taxon>
        <taxon>Pyrobaculum</taxon>
    </lineage>
</organism>
<keyword evidence="1" id="KW-0812">Transmembrane</keyword>
<keyword evidence="3" id="KW-1185">Reference proteome</keyword>
<dbReference type="eggNOG" id="arCOG05524">
    <property type="taxonomic scope" value="Archaea"/>
</dbReference>
<protein>
    <submittedName>
        <fullName evidence="2">Uncharacterized protein</fullName>
    </submittedName>
</protein>
<feature type="transmembrane region" description="Helical" evidence="1">
    <location>
        <begin position="5"/>
        <end position="23"/>
    </location>
</feature>